<reference evidence="1" key="2">
    <citation type="journal article" date="2015" name="Fish Shellfish Immunol.">
        <title>Early steps in the European eel (Anguilla anguilla)-Vibrio vulnificus interaction in the gills: Role of the RtxA13 toxin.</title>
        <authorList>
            <person name="Callol A."/>
            <person name="Pajuelo D."/>
            <person name="Ebbesson L."/>
            <person name="Teles M."/>
            <person name="MacKenzie S."/>
            <person name="Amaro C."/>
        </authorList>
    </citation>
    <scope>NUCLEOTIDE SEQUENCE</scope>
</reference>
<dbReference type="EMBL" id="GBXM01064618">
    <property type="protein sequence ID" value="JAH43959.1"/>
    <property type="molecule type" value="Transcribed_RNA"/>
</dbReference>
<accession>A0A0E9SRH1</accession>
<evidence type="ECO:0000313" key="1">
    <source>
        <dbReference type="EMBL" id="JAH43959.1"/>
    </source>
</evidence>
<organism evidence="1">
    <name type="scientific">Anguilla anguilla</name>
    <name type="common">European freshwater eel</name>
    <name type="synonym">Muraena anguilla</name>
    <dbReference type="NCBI Taxonomy" id="7936"/>
    <lineage>
        <taxon>Eukaryota</taxon>
        <taxon>Metazoa</taxon>
        <taxon>Chordata</taxon>
        <taxon>Craniata</taxon>
        <taxon>Vertebrata</taxon>
        <taxon>Euteleostomi</taxon>
        <taxon>Actinopterygii</taxon>
        <taxon>Neopterygii</taxon>
        <taxon>Teleostei</taxon>
        <taxon>Anguilliformes</taxon>
        <taxon>Anguillidae</taxon>
        <taxon>Anguilla</taxon>
    </lineage>
</organism>
<proteinExistence type="predicted"/>
<sequence length="51" mass="5760">MRAMKGSLKSLLMKGIREPAGCCMGNRQGLIPWGTVYWARVEIREHLPVDC</sequence>
<reference evidence="1" key="1">
    <citation type="submission" date="2014-11" db="EMBL/GenBank/DDBJ databases">
        <authorList>
            <person name="Amaro Gonzalez C."/>
        </authorList>
    </citation>
    <scope>NUCLEOTIDE SEQUENCE</scope>
</reference>
<name>A0A0E9SRH1_ANGAN</name>
<protein>
    <submittedName>
        <fullName evidence="1">Uncharacterized protein</fullName>
    </submittedName>
</protein>
<dbReference type="EMBL" id="GBXM01103915">
    <property type="protein sequence ID" value="JAH04662.1"/>
    <property type="molecule type" value="Transcribed_RNA"/>
</dbReference>
<dbReference type="AlphaFoldDB" id="A0A0E9SRH1"/>